<dbReference type="AlphaFoldDB" id="A0A1G1X4T5"/>
<keyword evidence="1" id="KW-0472">Membrane</keyword>
<sequence>MNTITNVVVDKRRRKFLKILVMGSGTLVMGEVLGSLLFKLLHNSSTKTIATTNSKAFRVVKKEKVLSVYDKSGEEILQIDEGR</sequence>
<comment type="caution">
    <text evidence="2">The sequence shown here is derived from an EMBL/GenBank/DDBJ whole genome shotgun (WGS) entry which is preliminary data.</text>
</comment>
<proteinExistence type="predicted"/>
<gene>
    <name evidence="2" type="ORF">A3D99_04470</name>
</gene>
<keyword evidence="1" id="KW-0812">Transmembrane</keyword>
<evidence type="ECO:0000313" key="3">
    <source>
        <dbReference type="Proteomes" id="UP000177528"/>
    </source>
</evidence>
<accession>A0A1G1X4T5</accession>
<evidence type="ECO:0000256" key="1">
    <source>
        <dbReference type="SAM" id="Phobius"/>
    </source>
</evidence>
<evidence type="ECO:0000313" key="2">
    <source>
        <dbReference type="EMBL" id="OGY35022.1"/>
    </source>
</evidence>
<reference evidence="2 3" key="1">
    <citation type="journal article" date="2016" name="Nat. Commun.">
        <title>Thousands of microbial genomes shed light on interconnected biogeochemical processes in an aquifer system.</title>
        <authorList>
            <person name="Anantharaman K."/>
            <person name="Brown C.T."/>
            <person name="Hug L.A."/>
            <person name="Sharon I."/>
            <person name="Castelle C.J."/>
            <person name="Probst A.J."/>
            <person name="Thomas B.C."/>
            <person name="Singh A."/>
            <person name="Wilkins M.J."/>
            <person name="Karaoz U."/>
            <person name="Brodie E.L."/>
            <person name="Williams K.H."/>
            <person name="Hubbard S.S."/>
            <person name="Banfield J.F."/>
        </authorList>
    </citation>
    <scope>NUCLEOTIDE SEQUENCE [LARGE SCALE GENOMIC DNA]</scope>
</reference>
<name>A0A1G1X4T5_9BACT</name>
<feature type="transmembrane region" description="Helical" evidence="1">
    <location>
        <begin position="19"/>
        <end position="38"/>
    </location>
</feature>
<organism evidence="2 3">
    <name type="scientific">Candidatus Andersenbacteria bacterium RIFCSPHIGHO2_12_FULL_45_11</name>
    <dbReference type="NCBI Taxonomy" id="1797281"/>
    <lineage>
        <taxon>Bacteria</taxon>
        <taxon>Candidatus Anderseniibacteriota</taxon>
    </lineage>
</organism>
<dbReference type="Proteomes" id="UP000177528">
    <property type="component" value="Unassembled WGS sequence"/>
</dbReference>
<dbReference type="EMBL" id="MHHR01000006">
    <property type="protein sequence ID" value="OGY35022.1"/>
    <property type="molecule type" value="Genomic_DNA"/>
</dbReference>
<protein>
    <submittedName>
        <fullName evidence="2">Uncharacterized protein</fullName>
    </submittedName>
</protein>
<keyword evidence="1" id="KW-1133">Transmembrane helix</keyword>